<name>M1DD95_SOLTU</name>
<dbReference type="AlphaFoldDB" id="M1DD95"/>
<feature type="compositionally biased region" description="Basic and acidic residues" evidence="1">
    <location>
        <begin position="52"/>
        <end position="70"/>
    </location>
</feature>
<dbReference type="HOGENOM" id="CLU_572937_0_0_1"/>
<evidence type="ECO:0000313" key="2">
    <source>
        <dbReference type="EnsemblPlants" id="PGSC0003DMT400087154"/>
    </source>
</evidence>
<dbReference type="PROSITE" id="PS00290">
    <property type="entry name" value="IG_MHC"/>
    <property type="match status" value="1"/>
</dbReference>
<dbReference type="InParanoid" id="M1DD95"/>
<dbReference type="PaxDb" id="4113-PGSC0003DMT400087154"/>
<dbReference type="EnsemblPlants" id="PGSC0003DMT400087154">
    <property type="protein sequence ID" value="PGSC0003DMT400087154"/>
    <property type="gene ID" value="PGSC0003DMG400036725"/>
</dbReference>
<protein>
    <submittedName>
        <fullName evidence="2">Histidine-rich glycoprotein</fullName>
    </submittedName>
</protein>
<evidence type="ECO:0000313" key="3">
    <source>
        <dbReference type="Proteomes" id="UP000011115"/>
    </source>
</evidence>
<proteinExistence type="predicted"/>
<organism evidence="2 3">
    <name type="scientific">Solanum tuberosum</name>
    <name type="common">Potato</name>
    <dbReference type="NCBI Taxonomy" id="4113"/>
    <lineage>
        <taxon>Eukaryota</taxon>
        <taxon>Viridiplantae</taxon>
        <taxon>Streptophyta</taxon>
        <taxon>Embryophyta</taxon>
        <taxon>Tracheophyta</taxon>
        <taxon>Spermatophyta</taxon>
        <taxon>Magnoliopsida</taxon>
        <taxon>eudicotyledons</taxon>
        <taxon>Gunneridae</taxon>
        <taxon>Pentapetalae</taxon>
        <taxon>asterids</taxon>
        <taxon>lamiids</taxon>
        <taxon>Solanales</taxon>
        <taxon>Solanaceae</taxon>
        <taxon>Solanoideae</taxon>
        <taxon>Solaneae</taxon>
        <taxon>Solanum</taxon>
    </lineage>
</organism>
<keyword evidence="3" id="KW-1185">Reference proteome</keyword>
<dbReference type="Gramene" id="PGSC0003DMT400087154">
    <property type="protein sequence ID" value="PGSC0003DMT400087154"/>
    <property type="gene ID" value="PGSC0003DMG400036725"/>
</dbReference>
<dbReference type="Proteomes" id="UP000011115">
    <property type="component" value="Unassembled WGS sequence"/>
</dbReference>
<sequence>MSSIASDPCDYDMGDYDYSDGGYGCEYDGDYEGYDDSHDKESNGNESYYSGREYERNVEHSSYGKDKEEGSCGGSYDDVGACERSYSHSESEDGSYDDARTCYTSHPQDKSKVRYNTLLYTKYEEHAPKACEDSYSHSCANPYPSRSSVCGYTSSSQSHPRGRRECATLKSKDTLSYISHGNAHYSEFGNQGRGPERPLYALDHLKGLSLGWWNQAGKLRILHENTHPLTWEELKWLMRFKYVPKGYTKFFNVDPRRPVLRRKVGICGALGLDLVLDDRYNLNYITPEVVAYLGLPQLQRTDSYTMERCKVTEGAKVSFTRGKYNEEVWCDIIPMASCHLSLGANWFTEHRVPNEQNGYKCVVDHWGTPLFPPPKVKCERQKIERSTSVMNGGTQVPAKEPTVEGVMDALMGCPNIQGREDLSCGHQGTIAKLSTFTIENEQSVNVGLSLCEPIDSLLCVDNILVESVDTLVDPIND</sequence>
<accession>M1DD95</accession>
<feature type="region of interest" description="Disordered" evidence="1">
    <location>
        <begin position="27"/>
        <end position="72"/>
    </location>
</feature>
<reference evidence="3" key="1">
    <citation type="journal article" date="2011" name="Nature">
        <title>Genome sequence and analysis of the tuber crop potato.</title>
        <authorList>
            <consortium name="The Potato Genome Sequencing Consortium"/>
        </authorList>
    </citation>
    <scope>NUCLEOTIDE SEQUENCE [LARGE SCALE GENOMIC DNA]</scope>
    <source>
        <strain evidence="3">cv. DM1-3 516 R44</strain>
    </source>
</reference>
<dbReference type="InterPro" id="IPR003006">
    <property type="entry name" value="Ig/MHC_CS"/>
</dbReference>
<reference evidence="2" key="2">
    <citation type="submission" date="2015-06" db="UniProtKB">
        <authorList>
            <consortium name="EnsemblPlants"/>
        </authorList>
    </citation>
    <scope>IDENTIFICATION</scope>
    <source>
        <strain evidence="2">DM1-3 516 R44</strain>
    </source>
</reference>
<evidence type="ECO:0000256" key="1">
    <source>
        <dbReference type="SAM" id="MobiDB-lite"/>
    </source>
</evidence>